<dbReference type="EMBL" id="BPLQ01004066">
    <property type="protein sequence ID" value="GIY05218.1"/>
    <property type="molecule type" value="Genomic_DNA"/>
</dbReference>
<gene>
    <name evidence="2" type="ORF">CDAR_586441</name>
</gene>
<accession>A0AAV4Q695</accession>
<organism evidence="2 3">
    <name type="scientific">Caerostris darwini</name>
    <dbReference type="NCBI Taxonomy" id="1538125"/>
    <lineage>
        <taxon>Eukaryota</taxon>
        <taxon>Metazoa</taxon>
        <taxon>Ecdysozoa</taxon>
        <taxon>Arthropoda</taxon>
        <taxon>Chelicerata</taxon>
        <taxon>Arachnida</taxon>
        <taxon>Araneae</taxon>
        <taxon>Araneomorphae</taxon>
        <taxon>Entelegynae</taxon>
        <taxon>Araneoidea</taxon>
        <taxon>Araneidae</taxon>
        <taxon>Caerostris</taxon>
    </lineage>
</organism>
<feature type="signal peptide" evidence="1">
    <location>
        <begin position="1"/>
        <end position="18"/>
    </location>
</feature>
<comment type="caution">
    <text evidence="2">The sequence shown here is derived from an EMBL/GenBank/DDBJ whole genome shotgun (WGS) entry which is preliminary data.</text>
</comment>
<protein>
    <recommendedName>
        <fullName evidence="4">Secreted protein</fullName>
    </recommendedName>
</protein>
<evidence type="ECO:0000313" key="3">
    <source>
        <dbReference type="Proteomes" id="UP001054837"/>
    </source>
</evidence>
<feature type="chain" id="PRO_5043786280" description="Secreted protein" evidence="1">
    <location>
        <begin position="19"/>
        <end position="73"/>
    </location>
</feature>
<reference evidence="2 3" key="1">
    <citation type="submission" date="2021-06" db="EMBL/GenBank/DDBJ databases">
        <title>Caerostris darwini draft genome.</title>
        <authorList>
            <person name="Kono N."/>
            <person name="Arakawa K."/>
        </authorList>
    </citation>
    <scope>NUCLEOTIDE SEQUENCE [LARGE SCALE GENOMIC DNA]</scope>
</reference>
<sequence length="73" mass="8180">MVLVSVTVVFAVVKALVANERNIWSIREDYVRLLPRLQHASGYSMFAPMGCTSISNHALNHTLNKMAETCHVH</sequence>
<dbReference type="AlphaFoldDB" id="A0AAV4Q695"/>
<keyword evidence="1" id="KW-0732">Signal</keyword>
<dbReference type="Proteomes" id="UP001054837">
    <property type="component" value="Unassembled WGS sequence"/>
</dbReference>
<name>A0AAV4Q695_9ARAC</name>
<proteinExistence type="predicted"/>
<evidence type="ECO:0008006" key="4">
    <source>
        <dbReference type="Google" id="ProtNLM"/>
    </source>
</evidence>
<evidence type="ECO:0000256" key="1">
    <source>
        <dbReference type="SAM" id="SignalP"/>
    </source>
</evidence>
<evidence type="ECO:0000313" key="2">
    <source>
        <dbReference type="EMBL" id="GIY05218.1"/>
    </source>
</evidence>
<keyword evidence="3" id="KW-1185">Reference proteome</keyword>